<organism evidence="1 2">
    <name type="scientific">Providencia sneebia DSM 19967</name>
    <dbReference type="NCBI Taxonomy" id="1141660"/>
    <lineage>
        <taxon>Bacteria</taxon>
        <taxon>Pseudomonadati</taxon>
        <taxon>Pseudomonadota</taxon>
        <taxon>Gammaproteobacteria</taxon>
        <taxon>Enterobacterales</taxon>
        <taxon>Morganellaceae</taxon>
        <taxon>Providencia</taxon>
    </lineage>
</organism>
<proteinExistence type="predicted"/>
<dbReference type="AlphaFoldDB" id="K8W7L8"/>
<protein>
    <submittedName>
        <fullName evidence="1">Major outer membrane protein</fullName>
    </submittedName>
</protein>
<evidence type="ECO:0000313" key="1">
    <source>
        <dbReference type="EMBL" id="EKT55841.1"/>
    </source>
</evidence>
<reference evidence="1 2" key="1">
    <citation type="journal article" date="2012" name="BMC Genomics">
        <title>Comparative genomics of bacteria in the genus Providencia isolated from wild Drosophila melanogaster.</title>
        <authorList>
            <person name="Galac M.R."/>
            <person name="Lazzaro B.P."/>
        </authorList>
    </citation>
    <scope>NUCLEOTIDE SEQUENCE [LARGE SCALE GENOMIC DNA]</scope>
    <source>
        <strain evidence="1 2">DSM 19967</strain>
    </source>
</reference>
<name>K8W7L8_9GAMM</name>
<dbReference type="PATRIC" id="fig|1141660.3.peg.2540"/>
<dbReference type="HOGENOM" id="CLU_741231_0_0_6"/>
<dbReference type="OrthoDB" id="6467868at2"/>
<evidence type="ECO:0000313" key="2">
    <source>
        <dbReference type="Proteomes" id="UP000010290"/>
    </source>
</evidence>
<accession>K8W7L8</accession>
<dbReference type="Proteomes" id="UP000010290">
    <property type="component" value="Chromosome"/>
</dbReference>
<sequence>MRPLTKVMNFIICIFLPYYAIAETNEFEPNGSIGLTQTFYGNAGNYKTATSHPSLLFNYNFLPKWNVAIQWDRTWNMYHYNGSERQQDNSFSAPKGTINYNHGTIDNSKITWLSSVMIENEDSFNGTNQTYTLLQTEFDFSEYIPPSEYIKASQFSISPMYVYGWNTQGPSGHVNSGIFGLLTNWELPENFSITLNAYAFREWYDGDMLISNNNQSYKNANYFMVLAWLNYSNTIYQFNQDTTLSFNFIGGLDPYISSNKNAAWDPFIAGNQMYEWLTPTTMEGNYKKTYTLFSLPQLNLNYQYNQSLSLSVFAQLKYSNQVWGETEKDWKIQPQGGINMVYTF</sequence>
<comment type="caution">
    <text evidence="1">The sequence shown here is derived from an EMBL/GenBank/DDBJ whole genome shotgun (WGS) entry which is preliminary data.</text>
</comment>
<dbReference type="RefSeq" id="WP_008916310.1">
    <property type="nucleotide sequence ID" value="NZ_CM001773.1"/>
</dbReference>
<dbReference type="EMBL" id="AKKN01000010">
    <property type="protein sequence ID" value="EKT55841.1"/>
    <property type="molecule type" value="Genomic_DNA"/>
</dbReference>
<keyword evidence="2" id="KW-1185">Reference proteome</keyword>
<gene>
    <name evidence="1" type="ORF">OO7_12739</name>
</gene>